<evidence type="ECO:0000313" key="2">
    <source>
        <dbReference type="Proteomes" id="UP001497535"/>
    </source>
</evidence>
<protein>
    <submittedName>
        <fullName evidence="1">Uncharacterized protein</fullName>
    </submittedName>
</protein>
<dbReference type="Proteomes" id="UP001497535">
    <property type="component" value="Unassembled WGS sequence"/>
</dbReference>
<keyword evidence="2" id="KW-1185">Reference proteome</keyword>
<name>A0ACB0Z6Q5_MELEN</name>
<reference evidence="1" key="1">
    <citation type="submission" date="2023-11" db="EMBL/GenBank/DDBJ databases">
        <authorList>
            <person name="Poullet M."/>
        </authorList>
    </citation>
    <scope>NUCLEOTIDE SEQUENCE</scope>
    <source>
        <strain evidence="1">E1834</strain>
    </source>
</reference>
<proteinExistence type="predicted"/>
<sequence length="147" mass="17476">MQKTTYEAKRAEKVVEEMRKMKTRPLITTKSPAKTPAALNTTFQKVQKLKKIDEKADQAKRAREDLLREKADSAKREREEREKRVEQNNRKKEEARLERENLNEKNIWRLLKNFKIKPHLLLKILLTKGLSQLRLKNSYLILLPSIN</sequence>
<gene>
    <name evidence="1" type="ORF">MENTE1834_LOCUS20994</name>
</gene>
<comment type="caution">
    <text evidence="1">The sequence shown here is derived from an EMBL/GenBank/DDBJ whole genome shotgun (WGS) entry which is preliminary data.</text>
</comment>
<accession>A0ACB0Z6Q5</accession>
<dbReference type="EMBL" id="CAVMJV010000026">
    <property type="protein sequence ID" value="CAK5074264.1"/>
    <property type="molecule type" value="Genomic_DNA"/>
</dbReference>
<evidence type="ECO:0000313" key="1">
    <source>
        <dbReference type="EMBL" id="CAK5074264.1"/>
    </source>
</evidence>
<organism evidence="1 2">
    <name type="scientific">Meloidogyne enterolobii</name>
    <name type="common">Root-knot nematode worm</name>
    <name type="synonym">Meloidogyne mayaguensis</name>
    <dbReference type="NCBI Taxonomy" id="390850"/>
    <lineage>
        <taxon>Eukaryota</taxon>
        <taxon>Metazoa</taxon>
        <taxon>Ecdysozoa</taxon>
        <taxon>Nematoda</taxon>
        <taxon>Chromadorea</taxon>
        <taxon>Rhabditida</taxon>
        <taxon>Tylenchina</taxon>
        <taxon>Tylenchomorpha</taxon>
        <taxon>Tylenchoidea</taxon>
        <taxon>Meloidogynidae</taxon>
        <taxon>Meloidogyninae</taxon>
        <taxon>Meloidogyne</taxon>
    </lineage>
</organism>